<keyword evidence="2" id="KW-1133">Transmembrane helix</keyword>
<keyword evidence="4" id="KW-1185">Reference proteome</keyword>
<keyword evidence="2" id="KW-0472">Membrane</keyword>
<dbReference type="InterPro" id="IPR047789">
    <property type="entry name" value="CU044_5270-like"/>
</dbReference>
<name>A0A7Z1AU31_9PSEU</name>
<dbReference type="EMBL" id="MSIF01000033">
    <property type="protein sequence ID" value="OLF05116.1"/>
    <property type="molecule type" value="Genomic_DNA"/>
</dbReference>
<gene>
    <name evidence="3" type="ORF">BLA60_37695</name>
</gene>
<keyword evidence="2" id="KW-0812">Transmembrane</keyword>
<dbReference type="Proteomes" id="UP000185696">
    <property type="component" value="Unassembled WGS sequence"/>
</dbReference>
<proteinExistence type="predicted"/>
<accession>A0A7Z1AU31</accession>
<evidence type="ECO:0000313" key="4">
    <source>
        <dbReference type="Proteomes" id="UP000185696"/>
    </source>
</evidence>
<dbReference type="NCBIfam" id="NF038083">
    <property type="entry name" value="CU044_5270_fam"/>
    <property type="match status" value="1"/>
</dbReference>
<evidence type="ECO:0008006" key="5">
    <source>
        <dbReference type="Google" id="ProtNLM"/>
    </source>
</evidence>
<feature type="region of interest" description="Disordered" evidence="1">
    <location>
        <begin position="40"/>
        <end position="67"/>
    </location>
</feature>
<dbReference type="AlphaFoldDB" id="A0A7Z1AU31"/>
<evidence type="ECO:0000256" key="2">
    <source>
        <dbReference type="SAM" id="Phobius"/>
    </source>
</evidence>
<feature type="transmembrane region" description="Helical" evidence="2">
    <location>
        <begin position="70"/>
        <end position="90"/>
    </location>
</feature>
<comment type="caution">
    <text evidence="3">The sequence shown here is derived from an EMBL/GenBank/DDBJ whole genome shotgun (WGS) entry which is preliminary data.</text>
</comment>
<evidence type="ECO:0000256" key="1">
    <source>
        <dbReference type="SAM" id="MobiDB-lite"/>
    </source>
</evidence>
<organism evidence="3 4">
    <name type="scientific">Actinophytocola xinjiangensis</name>
    <dbReference type="NCBI Taxonomy" id="485602"/>
    <lineage>
        <taxon>Bacteria</taxon>
        <taxon>Bacillati</taxon>
        <taxon>Actinomycetota</taxon>
        <taxon>Actinomycetes</taxon>
        <taxon>Pseudonocardiales</taxon>
        <taxon>Pseudonocardiaceae</taxon>
    </lineage>
</organism>
<sequence>MNDHDHDPIDDLLAGLREDVPEMTERSFASTRTHLVMVIDPPTPADTQDSGEPVAPQRRSQKWRSPPRRLAVSAAAVVALAAGAVVWTAVDGDLTPNAAAERLNSAADRVTTTDAPVGPEQYRYVVSHYWSLDTIVLRSTALHRLMAAKNEVWIPADPSQDCTQHSTRGEEYQWLVGSDEQAEELGIDPTTPTSDQDQLPCGDFADGSWQQPSTDFLASLPRDPQALYDRLVTDTEGHGSDPDLEVLVYAADALRTSQVPPDLRAALYRALALVPDLEITEEFANLDGHRGTAYGITRSGQRHDVIIDPATGQYIGERQVDLDGVTGVPEGTVISYTSVDLPVVVDEVGETG</sequence>
<protein>
    <recommendedName>
        <fullName evidence="5">CU044_5270 family protein</fullName>
    </recommendedName>
</protein>
<reference evidence="3 4" key="1">
    <citation type="submission" date="2016-12" db="EMBL/GenBank/DDBJ databases">
        <title>The draft genome sequence of Actinophytocola xinjiangensis.</title>
        <authorList>
            <person name="Wang W."/>
            <person name="Yuan L."/>
        </authorList>
    </citation>
    <scope>NUCLEOTIDE SEQUENCE [LARGE SCALE GENOMIC DNA]</scope>
    <source>
        <strain evidence="3 4">CGMCC 4.4663</strain>
    </source>
</reference>
<evidence type="ECO:0000313" key="3">
    <source>
        <dbReference type="EMBL" id="OLF05116.1"/>
    </source>
</evidence>
<dbReference type="OrthoDB" id="3387554at2"/>
<dbReference type="RefSeq" id="WP_075137873.1">
    <property type="nucleotide sequence ID" value="NZ_MSIF01000033.1"/>
</dbReference>